<reference evidence="2 3" key="1">
    <citation type="submission" date="2019-05" db="EMBL/GenBank/DDBJ databases">
        <title>Another draft genome of Portunus trituberculatus and its Hox gene families provides insights of decapod evolution.</title>
        <authorList>
            <person name="Jeong J.-H."/>
            <person name="Song I."/>
            <person name="Kim S."/>
            <person name="Choi T."/>
            <person name="Kim D."/>
            <person name="Ryu S."/>
            <person name="Kim W."/>
        </authorList>
    </citation>
    <scope>NUCLEOTIDE SEQUENCE [LARGE SCALE GENOMIC DNA]</scope>
    <source>
        <tissue evidence="2">Muscle</tissue>
    </source>
</reference>
<gene>
    <name evidence="2" type="ORF">E2C01_093249</name>
</gene>
<feature type="compositionally biased region" description="Basic residues" evidence="1">
    <location>
        <begin position="87"/>
        <end position="97"/>
    </location>
</feature>
<feature type="region of interest" description="Disordered" evidence="1">
    <location>
        <begin position="39"/>
        <end position="97"/>
    </location>
</feature>
<evidence type="ECO:0000313" key="2">
    <source>
        <dbReference type="EMBL" id="MPC97906.1"/>
    </source>
</evidence>
<comment type="caution">
    <text evidence="2">The sequence shown here is derived from an EMBL/GenBank/DDBJ whole genome shotgun (WGS) entry which is preliminary data.</text>
</comment>
<sequence>MSCLLFGDDVSQSTRQIEESEKLRHKLAAKKTTPVPWRFISGRSRGFSGRTTHRTYSPRSQPYRLLRGVRSDQRQEQPYPDQESKNAKGRGHFRPRR</sequence>
<proteinExistence type="predicted"/>
<dbReference type="Proteomes" id="UP000324222">
    <property type="component" value="Unassembled WGS sequence"/>
</dbReference>
<name>A0A5B7JUB1_PORTR</name>
<evidence type="ECO:0000313" key="3">
    <source>
        <dbReference type="Proteomes" id="UP000324222"/>
    </source>
</evidence>
<dbReference type="EMBL" id="VSRR010111967">
    <property type="protein sequence ID" value="MPC97906.1"/>
    <property type="molecule type" value="Genomic_DNA"/>
</dbReference>
<protein>
    <submittedName>
        <fullName evidence="2">Uncharacterized protein</fullName>
    </submittedName>
</protein>
<evidence type="ECO:0000256" key="1">
    <source>
        <dbReference type="SAM" id="MobiDB-lite"/>
    </source>
</evidence>
<feature type="region of interest" description="Disordered" evidence="1">
    <location>
        <begin position="1"/>
        <end position="21"/>
    </location>
</feature>
<dbReference type="OrthoDB" id="6361724at2759"/>
<keyword evidence="3" id="KW-1185">Reference proteome</keyword>
<organism evidence="2 3">
    <name type="scientific">Portunus trituberculatus</name>
    <name type="common">Swimming crab</name>
    <name type="synonym">Neptunus trituberculatus</name>
    <dbReference type="NCBI Taxonomy" id="210409"/>
    <lineage>
        <taxon>Eukaryota</taxon>
        <taxon>Metazoa</taxon>
        <taxon>Ecdysozoa</taxon>
        <taxon>Arthropoda</taxon>
        <taxon>Crustacea</taxon>
        <taxon>Multicrustacea</taxon>
        <taxon>Malacostraca</taxon>
        <taxon>Eumalacostraca</taxon>
        <taxon>Eucarida</taxon>
        <taxon>Decapoda</taxon>
        <taxon>Pleocyemata</taxon>
        <taxon>Brachyura</taxon>
        <taxon>Eubrachyura</taxon>
        <taxon>Portunoidea</taxon>
        <taxon>Portunidae</taxon>
        <taxon>Portuninae</taxon>
        <taxon>Portunus</taxon>
    </lineage>
</organism>
<accession>A0A5B7JUB1</accession>
<dbReference type="AlphaFoldDB" id="A0A5B7JUB1"/>